<keyword evidence="10" id="KW-1185">Reference proteome</keyword>
<evidence type="ECO:0000256" key="1">
    <source>
        <dbReference type="ARBA" id="ARBA00004651"/>
    </source>
</evidence>
<keyword evidence="4 7" id="KW-1133">Transmembrane helix</keyword>
<feature type="transmembrane region" description="Helical" evidence="7">
    <location>
        <begin position="732"/>
        <end position="755"/>
    </location>
</feature>
<dbReference type="GO" id="GO:0005886">
    <property type="term" value="C:plasma membrane"/>
    <property type="evidence" value="ECO:0007669"/>
    <property type="project" value="UniProtKB-SubCell"/>
</dbReference>
<dbReference type="GO" id="GO:0022857">
    <property type="term" value="F:transmembrane transporter activity"/>
    <property type="evidence" value="ECO:0007669"/>
    <property type="project" value="TreeGrafter"/>
</dbReference>
<evidence type="ECO:0000256" key="7">
    <source>
        <dbReference type="SAM" id="Phobius"/>
    </source>
</evidence>
<feature type="domain" description="ABC3 transporter permease C-terminal" evidence="8">
    <location>
        <begin position="642"/>
        <end position="764"/>
    </location>
</feature>
<accession>A0A8J3NFA4</accession>
<feature type="transmembrane region" description="Helical" evidence="7">
    <location>
        <begin position="683"/>
        <end position="707"/>
    </location>
</feature>
<dbReference type="Proteomes" id="UP000612808">
    <property type="component" value="Unassembled WGS sequence"/>
</dbReference>
<feature type="transmembrane region" description="Helical" evidence="7">
    <location>
        <begin position="20"/>
        <end position="40"/>
    </location>
</feature>
<evidence type="ECO:0000256" key="4">
    <source>
        <dbReference type="ARBA" id="ARBA00022989"/>
    </source>
</evidence>
<feature type="transmembrane region" description="Helical" evidence="7">
    <location>
        <begin position="639"/>
        <end position="662"/>
    </location>
</feature>
<proteinExistence type="inferred from homology"/>
<dbReference type="InterPro" id="IPR050250">
    <property type="entry name" value="Macrolide_Exporter_MacB"/>
</dbReference>
<organism evidence="9 10">
    <name type="scientific">Actinocatenispora rupis</name>
    <dbReference type="NCBI Taxonomy" id="519421"/>
    <lineage>
        <taxon>Bacteria</taxon>
        <taxon>Bacillati</taxon>
        <taxon>Actinomycetota</taxon>
        <taxon>Actinomycetes</taxon>
        <taxon>Micromonosporales</taxon>
        <taxon>Micromonosporaceae</taxon>
        <taxon>Actinocatenispora</taxon>
    </lineage>
</organism>
<gene>
    <name evidence="9" type="ORF">Aru02nite_55640</name>
</gene>
<sequence>MSAVWVACRAAVRRRRLQTVVVGVVVGMAALTLVFALGLLSASHRPFEQAFAAAHGAHLTATYDPTTVTDARLRATRTTAGVTAAAGPYHTATLPRPMSGARTRLPEGTVLVGRASPGGPVDTLTLRAGRWARSAGEVVVGADAGRDAVGQTLTGQGLPTLTVVGVASSATGTASAWVTPAQVAAYPTTGVQMLYRFADAGDATALQADLARVRAGLPSGALLGSENYLAVRQDFQKQFDQILPFVTVFGALAAVVALIIILNVVSGAVVAGVRTIGVMKAIGFTPVQSTAVYVGMVAIPAVVGCLVGDAVGSVLGTLAVRTLGADLGLPALPAVDASTALLAAVTVLAAVVGTALVPSLRAGRLPAARAISPLAGARAGRFRRVQRFLAARSLPTPVGLGLSLPFARPARTALTLVTVVLGALTVTLSTGLHDSVTRITSAMNGDALPIVVQSGDLTRAQVEARLRALPGTAALAGSTHFPAHLVGIAAEMHIVAYRGDSAVVYRSLLSRGRWFAGADEVVVSEAFLRVRHHRLGDTLQLTGGGRRVPVRIVGTVFDADSNGITVGWATATALGGEPAQAGGAVHAPRGSGEPLEYSIALAPGTDPDTYQASLRRAFGSALTPVSPAGADSAPVFDGLFLAFTVLLCVSAALGVLNTAVLDTRERARDLGILKSIGMTPRQVVAMVVVSMGALGAIGGLLGIPLGVLSHHRVLALTGDLIETGMPAHFVTVYRPVLLVLLCLAGPVIGVLGALLPAARAGRMSTAPVLRSE</sequence>
<dbReference type="AlphaFoldDB" id="A0A8J3NFA4"/>
<dbReference type="RefSeq" id="WP_203662522.1">
    <property type="nucleotide sequence ID" value="NZ_BOMB01000032.1"/>
</dbReference>
<evidence type="ECO:0000256" key="3">
    <source>
        <dbReference type="ARBA" id="ARBA00022692"/>
    </source>
</evidence>
<evidence type="ECO:0000256" key="5">
    <source>
        <dbReference type="ARBA" id="ARBA00023136"/>
    </source>
</evidence>
<keyword evidence="3 7" id="KW-0812">Transmembrane</keyword>
<protein>
    <recommendedName>
        <fullName evidence="8">ABC3 transporter permease C-terminal domain-containing protein</fullName>
    </recommendedName>
</protein>
<comment type="similarity">
    <text evidence="6">Belongs to the ABC-4 integral membrane protein family.</text>
</comment>
<dbReference type="EMBL" id="BOMB01000032">
    <property type="protein sequence ID" value="GID14675.1"/>
    <property type="molecule type" value="Genomic_DNA"/>
</dbReference>
<dbReference type="Pfam" id="PF02687">
    <property type="entry name" value="FtsX"/>
    <property type="match status" value="2"/>
</dbReference>
<evidence type="ECO:0000256" key="6">
    <source>
        <dbReference type="ARBA" id="ARBA00038076"/>
    </source>
</evidence>
<dbReference type="PANTHER" id="PTHR30572:SF4">
    <property type="entry name" value="ABC TRANSPORTER PERMEASE YTRF"/>
    <property type="match status" value="1"/>
</dbReference>
<evidence type="ECO:0000259" key="8">
    <source>
        <dbReference type="Pfam" id="PF02687"/>
    </source>
</evidence>
<feature type="transmembrane region" description="Helical" evidence="7">
    <location>
        <begin position="242"/>
        <end position="270"/>
    </location>
</feature>
<comment type="caution">
    <text evidence="9">The sequence shown here is derived from an EMBL/GenBank/DDBJ whole genome shotgun (WGS) entry which is preliminary data.</text>
</comment>
<dbReference type="PANTHER" id="PTHR30572">
    <property type="entry name" value="MEMBRANE COMPONENT OF TRANSPORTER-RELATED"/>
    <property type="match status" value="1"/>
</dbReference>
<comment type="subcellular location">
    <subcellularLocation>
        <location evidence="1">Cell membrane</location>
        <topology evidence="1">Multi-pass membrane protein</topology>
    </subcellularLocation>
</comment>
<feature type="transmembrane region" description="Helical" evidence="7">
    <location>
        <begin position="340"/>
        <end position="360"/>
    </location>
</feature>
<evidence type="ECO:0000256" key="2">
    <source>
        <dbReference type="ARBA" id="ARBA00022475"/>
    </source>
</evidence>
<evidence type="ECO:0000313" key="9">
    <source>
        <dbReference type="EMBL" id="GID14675.1"/>
    </source>
</evidence>
<feature type="domain" description="ABC3 transporter permease C-terminal" evidence="8">
    <location>
        <begin position="248"/>
        <end position="366"/>
    </location>
</feature>
<name>A0A8J3NFA4_9ACTN</name>
<dbReference type="InterPro" id="IPR003838">
    <property type="entry name" value="ABC3_permease_C"/>
</dbReference>
<keyword evidence="5 7" id="KW-0472">Membrane</keyword>
<feature type="transmembrane region" description="Helical" evidence="7">
    <location>
        <begin position="291"/>
        <end position="320"/>
    </location>
</feature>
<reference evidence="9" key="1">
    <citation type="submission" date="2021-01" db="EMBL/GenBank/DDBJ databases">
        <title>Whole genome shotgun sequence of Actinocatenispora rupis NBRC 107355.</title>
        <authorList>
            <person name="Komaki H."/>
            <person name="Tamura T."/>
        </authorList>
    </citation>
    <scope>NUCLEOTIDE SEQUENCE</scope>
    <source>
        <strain evidence="9">NBRC 107355</strain>
    </source>
</reference>
<evidence type="ECO:0000313" key="10">
    <source>
        <dbReference type="Proteomes" id="UP000612808"/>
    </source>
</evidence>
<keyword evidence="2" id="KW-1003">Cell membrane</keyword>